<evidence type="ECO:0000256" key="3">
    <source>
        <dbReference type="ARBA" id="ARBA00022729"/>
    </source>
</evidence>
<dbReference type="InterPro" id="IPR012944">
    <property type="entry name" value="SusD_RagB_dom"/>
</dbReference>
<sequence>MTKKFIPALLALSLLTTSCQDFLKESPDSLMVEGNFYKTEADAEAAITAAYDVLNNQWDIYYRGIYLLAELPTDNAECGQGVANSYIFALKDYTTGPVNDRIYTLYTALYKAIANANVALDKIPAISFTDETKKNRLLAEARFIRGLLYFNLVRLFGDVPLVVHQTTSLGDVNAPRAKAEDVYKQIVEDFTFGEKNLDATATAATAGRPTRTAATGLLAKVYLTLKDYPNARDKAKAALGDAQYGLFASYFDLFAPANKINKEFIFAIQNKGGTGTGNGFGMALYLPRATIALPGGGTVAGNSADVPTQEFYDSFKAGDLRRDRTFFTKYDAGAGAATFRPHWYKFFDPAAITTLGEGNLNYPVLRYSDLLLTYAEALNEIGGPTADAYQAINQVRRRAYGKSGADAAVDLAGLSQSTFRDAVLDERRWEFGFEDHRWFDLVRTGKLVSLLRAKGNTRIQDYHTLFPIPQRERDVNPNLTQNPGYPN</sequence>
<accession>A0A1G9PJ02</accession>
<dbReference type="Proteomes" id="UP000198901">
    <property type="component" value="Unassembled WGS sequence"/>
</dbReference>
<dbReference type="RefSeq" id="WP_093201673.1">
    <property type="nucleotide sequence ID" value="NZ_FNGS01000004.1"/>
</dbReference>
<feature type="domain" description="SusD-like N-terminal" evidence="7">
    <location>
        <begin position="21"/>
        <end position="223"/>
    </location>
</feature>
<dbReference type="PROSITE" id="PS51257">
    <property type="entry name" value="PROKAR_LIPOPROTEIN"/>
    <property type="match status" value="1"/>
</dbReference>
<dbReference type="EMBL" id="FNGS01000004">
    <property type="protein sequence ID" value="SDL98187.1"/>
    <property type="molecule type" value="Genomic_DNA"/>
</dbReference>
<evidence type="ECO:0000259" key="6">
    <source>
        <dbReference type="Pfam" id="PF07980"/>
    </source>
</evidence>
<evidence type="ECO:0000256" key="5">
    <source>
        <dbReference type="ARBA" id="ARBA00023237"/>
    </source>
</evidence>
<keyword evidence="4" id="KW-0472">Membrane</keyword>
<dbReference type="AlphaFoldDB" id="A0A1G9PJ02"/>
<dbReference type="GO" id="GO:0009279">
    <property type="term" value="C:cell outer membrane"/>
    <property type="evidence" value="ECO:0007669"/>
    <property type="project" value="UniProtKB-SubCell"/>
</dbReference>
<comment type="similarity">
    <text evidence="2">Belongs to the SusD family.</text>
</comment>
<dbReference type="InterPro" id="IPR011990">
    <property type="entry name" value="TPR-like_helical_dom_sf"/>
</dbReference>
<evidence type="ECO:0000259" key="7">
    <source>
        <dbReference type="Pfam" id="PF14322"/>
    </source>
</evidence>
<dbReference type="InterPro" id="IPR033985">
    <property type="entry name" value="SusD-like_N"/>
</dbReference>
<dbReference type="SUPFAM" id="SSF48452">
    <property type="entry name" value="TPR-like"/>
    <property type="match status" value="1"/>
</dbReference>
<proteinExistence type="inferred from homology"/>
<evidence type="ECO:0000256" key="4">
    <source>
        <dbReference type="ARBA" id="ARBA00023136"/>
    </source>
</evidence>
<reference evidence="8 9" key="1">
    <citation type="submission" date="2016-10" db="EMBL/GenBank/DDBJ databases">
        <authorList>
            <person name="de Groot N.N."/>
        </authorList>
    </citation>
    <scope>NUCLEOTIDE SEQUENCE [LARGE SCALE GENOMIC DNA]</scope>
    <source>
        <strain evidence="8 9">DSM 21668</strain>
    </source>
</reference>
<dbReference type="Pfam" id="PF14322">
    <property type="entry name" value="SusD-like_3"/>
    <property type="match status" value="1"/>
</dbReference>
<evidence type="ECO:0000313" key="8">
    <source>
        <dbReference type="EMBL" id="SDL98187.1"/>
    </source>
</evidence>
<keyword evidence="3" id="KW-0732">Signal</keyword>
<keyword evidence="9" id="KW-1185">Reference proteome</keyword>
<organism evidence="8 9">
    <name type="scientific">Siphonobacter aquaeclarae</name>
    <dbReference type="NCBI Taxonomy" id="563176"/>
    <lineage>
        <taxon>Bacteria</taxon>
        <taxon>Pseudomonadati</taxon>
        <taxon>Bacteroidota</taxon>
        <taxon>Cytophagia</taxon>
        <taxon>Cytophagales</taxon>
        <taxon>Cytophagaceae</taxon>
        <taxon>Siphonobacter</taxon>
    </lineage>
</organism>
<evidence type="ECO:0000313" key="9">
    <source>
        <dbReference type="Proteomes" id="UP000198901"/>
    </source>
</evidence>
<keyword evidence="5" id="KW-0998">Cell outer membrane</keyword>
<dbReference type="OrthoDB" id="636214at2"/>
<evidence type="ECO:0000256" key="2">
    <source>
        <dbReference type="ARBA" id="ARBA00006275"/>
    </source>
</evidence>
<gene>
    <name evidence="8" type="ORF">SAMN04488090_2181</name>
</gene>
<evidence type="ECO:0000256" key="1">
    <source>
        <dbReference type="ARBA" id="ARBA00004442"/>
    </source>
</evidence>
<dbReference type="STRING" id="563176.SAMN04488090_2181"/>
<name>A0A1G9PJ02_9BACT</name>
<feature type="domain" description="RagB/SusD" evidence="6">
    <location>
        <begin position="334"/>
        <end position="485"/>
    </location>
</feature>
<comment type="subcellular location">
    <subcellularLocation>
        <location evidence="1">Cell outer membrane</location>
    </subcellularLocation>
</comment>
<dbReference type="Gene3D" id="1.25.40.390">
    <property type="match status" value="1"/>
</dbReference>
<dbReference type="CDD" id="cd08977">
    <property type="entry name" value="SusD"/>
    <property type="match status" value="1"/>
</dbReference>
<dbReference type="Pfam" id="PF07980">
    <property type="entry name" value="SusD_RagB"/>
    <property type="match status" value="1"/>
</dbReference>
<protein>
    <submittedName>
        <fullName evidence="8">Starch-binding associating with outer membrane</fullName>
    </submittedName>
</protein>